<reference evidence="7 8" key="2">
    <citation type="journal article" date="2012" name="Stand. Genomic Sci.">
        <title>Complete genome sequence of the termite hindgut bacterium Spirochaeta coccoides type strain (SPN1(T)), reclassification in the genus Sphaerochaeta as Sphaerochaeta coccoides comb. nov. and emendations of the family Spirochaetaceae and the genus Sphaerochaeta.</title>
        <authorList>
            <person name="Abt B."/>
            <person name="Han C."/>
            <person name="Scheuner C."/>
            <person name="Lu M."/>
            <person name="Lapidus A."/>
            <person name="Nolan M."/>
            <person name="Lucas S."/>
            <person name="Hammon N."/>
            <person name="Deshpande S."/>
            <person name="Cheng J.F."/>
            <person name="Tapia R."/>
            <person name="Goodwin L.A."/>
            <person name="Pitluck S."/>
            <person name="Liolios K."/>
            <person name="Pagani I."/>
            <person name="Ivanova N."/>
            <person name="Mavromatis K."/>
            <person name="Mikhailova N."/>
            <person name="Huntemann M."/>
            <person name="Pati A."/>
            <person name="Chen A."/>
            <person name="Palaniappan K."/>
            <person name="Land M."/>
            <person name="Hauser L."/>
            <person name="Brambilla E.M."/>
            <person name="Rohde M."/>
            <person name="Spring S."/>
            <person name="Gronow S."/>
            <person name="Goker M."/>
            <person name="Woyke T."/>
            <person name="Bristow J."/>
            <person name="Eisen J.A."/>
            <person name="Markowitz V."/>
            <person name="Hugenholtz P."/>
            <person name="Kyrpides N.C."/>
            <person name="Klenk H.P."/>
            <person name="Detter J.C."/>
        </authorList>
    </citation>
    <scope>NUCLEOTIDE SEQUENCE [LARGE SCALE GENOMIC DNA]</scope>
    <source>
        <strain evidence="8">ATCC BAA-1237 / DSM 17374 / SPN1</strain>
    </source>
</reference>
<dbReference type="HOGENOM" id="CLU_056469_2_1_12"/>
<organism evidence="7 8">
    <name type="scientific">Parasphaerochaeta coccoides (strain ATCC BAA-1237 / DSM 17374 / SPN1)</name>
    <name type="common">Sphaerochaeta coccoides</name>
    <dbReference type="NCBI Taxonomy" id="760011"/>
    <lineage>
        <taxon>Bacteria</taxon>
        <taxon>Pseudomonadati</taxon>
        <taxon>Spirochaetota</taxon>
        <taxon>Spirochaetia</taxon>
        <taxon>Spirochaetales</taxon>
        <taxon>Sphaerochaetaceae</taxon>
        <taxon>Parasphaerochaeta</taxon>
    </lineage>
</organism>
<comment type="subcellular location">
    <subcellularLocation>
        <location evidence="1">Membrane</location>
        <topology evidence="1">Multi-pass membrane protein</topology>
    </subcellularLocation>
</comment>
<dbReference type="RefSeq" id="WP_013739993.1">
    <property type="nucleotide sequence ID" value="NC_015436.1"/>
</dbReference>
<dbReference type="AlphaFoldDB" id="F4GHK9"/>
<keyword evidence="8" id="KW-1185">Reference proteome</keyword>
<dbReference type="KEGG" id="scc:Spico_1394"/>
<feature type="transmembrane region" description="Helical" evidence="6">
    <location>
        <begin position="68"/>
        <end position="86"/>
    </location>
</feature>
<dbReference type="Pfam" id="PF02361">
    <property type="entry name" value="CbiQ"/>
    <property type="match status" value="1"/>
</dbReference>
<dbReference type="Proteomes" id="UP000007939">
    <property type="component" value="Chromosome"/>
</dbReference>
<evidence type="ECO:0000256" key="4">
    <source>
        <dbReference type="ARBA" id="ARBA00022989"/>
    </source>
</evidence>
<dbReference type="eggNOG" id="COG0619">
    <property type="taxonomic scope" value="Bacteria"/>
</dbReference>
<dbReference type="PANTHER" id="PTHR34857">
    <property type="entry name" value="SLL0384 PROTEIN"/>
    <property type="match status" value="1"/>
</dbReference>
<dbReference type="GO" id="GO:0005886">
    <property type="term" value="C:plasma membrane"/>
    <property type="evidence" value="ECO:0007669"/>
    <property type="project" value="UniProtKB-ARBA"/>
</dbReference>
<proteinExistence type="predicted"/>
<keyword evidence="3 6" id="KW-0812">Transmembrane</keyword>
<feature type="transmembrane region" description="Helical" evidence="6">
    <location>
        <begin position="251"/>
        <end position="269"/>
    </location>
</feature>
<evidence type="ECO:0000256" key="5">
    <source>
        <dbReference type="ARBA" id="ARBA00023136"/>
    </source>
</evidence>
<reference evidence="8" key="1">
    <citation type="submission" date="2011-04" db="EMBL/GenBank/DDBJ databases">
        <title>The complete genome of Spirochaeta coccoides DSM 17374.</title>
        <authorList>
            <person name="Lucas S."/>
            <person name="Copeland A."/>
            <person name="Lapidus A."/>
            <person name="Bruce D."/>
            <person name="Goodwin L."/>
            <person name="Pitluck S."/>
            <person name="Peters L."/>
            <person name="Kyrpides N."/>
            <person name="Mavromatis K."/>
            <person name="Pagani I."/>
            <person name="Ivanova N."/>
            <person name="Ovchinnikova G."/>
            <person name="Lu M."/>
            <person name="Detter J.C."/>
            <person name="Tapia R."/>
            <person name="Han C."/>
            <person name="Land M."/>
            <person name="Hauser L."/>
            <person name="Markowitz V."/>
            <person name="Cheng J.-F."/>
            <person name="Hugenholtz P."/>
            <person name="Woyke T."/>
            <person name="Wu D."/>
            <person name="Spring S."/>
            <person name="Schroeder M."/>
            <person name="Brambilla E."/>
            <person name="Klenk H.-P."/>
            <person name="Eisen J.A."/>
        </authorList>
    </citation>
    <scope>NUCLEOTIDE SEQUENCE [LARGE SCALE GENOMIC DNA]</scope>
    <source>
        <strain evidence="8">ATCC BAA-1237 / DSM 17374 / SPN1</strain>
    </source>
</reference>
<evidence type="ECO:0000313" key="7">
    <source>
        <dbReference type="EMBL" id="AEC02598.1"/>
    </source>
</evidence>
<protein>
    <submittedName>
        <fullName evidence="7">Cobalt transport protein</fullName>
    </submittedName>
</protein>
<name>F4GHK9_PARC1</name>
<dbReference type="InterPro" id="IPR003339">
    <property type="entry name" value="ABC/ECF_trnsptr_transmembrane"/>
</dbReference>
<evidence type="ECO:0000256" key="6">
    <source>
        <dbReference type="SAM" id="Phobius"/>
    </source>
</evidence>
<dbReference type="STRING" id="760011.Spico_1394"/>
<dbReference type="OrthoDB" id="8635523at2"/>
<evidence type="ECO:0000256" key="3">
    <source>
        <dbReference type="ARBA" id="ARBA00022692"/>
    </source>
</evidence>
<keyword evidence="2" id="KW-1003">Cell membrane</keyword>
<dbReference type="CDD" id="cd16914">
    <property type="entry name" value="EcfT"/>
    <property type="match status" value="1"/>
</dbReference>
<keyword evidence="4 6" id="KW-1133">Transmembrane helix</keyword>
<keyword evidence="5 6" id="KW-0472">Membrane</keyword>
<feature type="transmembrane region" description="Helical" evidence="6">
    <location>
        <begin position="27"/>
        <end position="56"/>
    </location>
</feature>
<evidence type="ECO:0000256" key="2">
    <source>
        <dbReference type="ARBA" id="ARBA00022475"/>
    </source>
</evidence>
<dbReference type="InterPro" id="IPR051611">
    <property type="entry name" value="ECF_transporter_component"/>
</dbReference>
<gene>
    <name evidence="7" type="ordered locus">Spico_1394</name>
</gene>
<evidence type="ECO:0000313" key="8">
    <source>
        <dbReference type="Proteomes" id="UP000007939"/>
    </source>
</evidence>
<dbReference type="EMBL" id="CP002659">
    <property type="protein sequence ID" value="AEC02598.1"/>
    <property type="molecule type" value="Genomic_DNA"/>
</dbReference>
<dbReference type="PANTHER" id="PTHR34857:SF2">
    <property type="entry name" value="SLL0384 PROTEIN"/>
    <property type="match status" value="1"/>
</dbReference>
<accession>F4GHK9</accession>
<sequence>MNNRLLINMIPGDTFLHKLSGTTKVRLFVILMVYLIMSFDLRLLVPLFIICLIGLFSLKPNWRILKPFFVIVLLMNLLNIVLFWVADPAVGEQWVGRTRTILFSVTPRLFISRETLWYLAVRIFKMYTSFLVSLVFILSIVPSELAAGLYSMGVPYKICSVFSLAFRYIPDIGRDFQNIKISMQARGVEMDSRRISLMKRLKQTTLILVPLIITSFDRIGTISNAMDLRGYGRLKKRSYYSEHEPTRSDKVFFWLTLALGLFCLYWVIVRNVLIPGHQMWYPYA</sequence>
<feature type="transmembrane region" description="Helical" evidence="6">
    <location>
        <begin position="116"/>
        <end position="141"/>
    </location>
</feature>
<evidence type="ECO:0000256" key="1">
    <source>
        <dbReference type="ARBA" id="ARBA00004141"/>
    </source>
</evidence>